<protein>
    <recommendedName>
        <fullName evidence="4">AT hook motif-containing protein</fullName>
    </recommendedName>
</protein>
<evidence type="ECO:0000256" key="1">
    <source>
        <dbReference type="SAM" id="MobiDB-lite"/>
    </source>
</evidence>
<sequence length="461" mass="49753">MNNQSQRASSSLTIDPPTKRRRGRPRKDNSIQGDSTVLAPPSDNLKNMQGVETNLSTSDDMVGQMVSGVIEGSFDAGYLLSVKVGDTNTLLRGMVFLPERVTPITAENDVAPDAKMYKRKEIPIPSVNSQGHLHAVSPSGKSEKPVEHKNDAPNLPEQLQSGATGASENQSASILIPPASNLPFNDTGHPLGQKNMQEQILDPGVQNDKVVGRDQSLLGFEASKLMKGPNVNVEALNASEPVYATFTATLPATETVNLKPQVEDGAICSDLKPHELFHDDMEFEASKLMKGPNTNVEALNASERVSAALTANLPVTETVNLKPQVEDKVICSDLKPQELFHDDVKSLDLGNSQTPELSEPELHANASEPTQTNILEKQLPSRQDIDVYQDTELELATKSICGADTSHMDVLSASEVATTIPSEPKPTADEFLLQNIDVSLMVADTKTVESNEKDEIPPAQS</sequence>
<feature type="region of interest" description="Disordered" evidence="1">
    <location>
        <begin position="347"/>
        <end position="368"/>
    </location>
</feature>
<dbReference type="EMBL" id="JBBPBM010000020">
    <property type="protein sequence ID" value="KAK8551606.1"/>
    <property type="molecule type" value="Genomic_DNA"/>
</dbReference>
<accession>A0ABR2E3I2</accession>
<keyword evidence="3" id="KW-1185">Reference proteome</keyword>
<evidence type="ECO:0000313" key="2">
    <source>
        <dbReference type="EMBL" id="KAK8551606.1"/>
    </source>
</evidence>
<dbReference type="PANTHER" id="PTHR34682:SF3">
    <property type="entry name" value="AT HOOK MOTIF-CONTAINING PROTEIN"/>
    <property type="match status" value="1"/>
</dbReference>
<dbReference type="PANTHER" id="PTHR34682">
    <property type="entry name" value="AT HOOK MOTIF-CONTAINING PROTEIN"/>
    <property type="match status" value="1"/>
</dbReference>
<feature type="compositionally biased region" description="Basic and acidic residues" evidence="1">
    <location>
        <begin position="141"/>
        <end position="151"/>
    </location>
</feature>
<comment type="caution">
    <text evidence="2">The sequence shown here is derived from an EMBL/GenBank/DDBJ whole genome shotgun (WGS) entry which is preliminary data.</text>
</comment>
<evidence type="ECO:0000313" key="3">
    <source>
        <dbReference type="Proteomes" id="UP001472677"/>
    </source>
</evidence>
<dbReference type="InterPro" id="IPR045881">
    <property type="entry name" value="MNM1-like"/>
</dbReference>
<feature type="region of interest" description="Disordered" evidence="1">
    <location>
        <begin position="1"/>
        <end position="49"/>
    </location>
</feature>
<organism evidence="2 3">
    <name type="scientific">Hibiscus sabdariffa</name>
    <name type="common">roselle</name>
    <dbReference type="NCBI Taxonomy" id="183260"/>
    <lineage>
        <taxon>Eukaryota</taxon>
        <taxon>Viridiplantae</taxon>
        <taxon>Streptophyta</taxon>
        <taxon>Embryophyta</taxon>
        <taxon>Tracheophyta</taxon>
        <taxon>Spermatophyta</taxon>
        <taxon>Magnoliopsida</taxon>
        <taxon>eudicotyledons</taxon>
        <taxon>Gunneridae</taxon>
        <taxon>Pentapetalae</taxon>
        <taxon>rosids</taxon>
        <taxon>malvids</taxon>
        <taxon>Malvales</taxon>
        <taxon>Malvaceae</taxon>
        <taxon>Malvoideae</taxon>
        <taxon>Hibiscus</taxon>
    </lineage>
</organism>
<proteinExistence type="predicted"/>
<feature type="region of interest" description="Disordered" evidence="1">
    <location>
        <begin position="124"/>
        <end position="170"/>
    </location>
</feature>
<feature type="compositionally biased region" description="Polar residues" evidence="1">
    <location>
        <begin position="1"/>
        <end position="13"/>
    </location>
</feature>
<reference evidence="2 3" key="1">
    <citation type="journal article" date="2024" name="G3 (Bethesda)">
        <title>Genome assembly of Hibiscus sabdariffa L. provides insights into metabolisms of medicinal natural products.</title>
        <authorList>
            <person name="Kim T."/>
        </authorList>
    </citation>
    <scope>NUCLEOTIDE SEQUENCE [LARGE SCALE GENOMIC DNA]</scope>
    <source>
        <strain evidence="2">TK-2024</strain>
        <tissue evidence="2">Old leaves</tissue>
    </source>
</reference>
<gene>
    <name evidence="2" type="ORF">V6N12_040239</name>
</gene>
<name>A0ABR2E3I2_9ROSI</name>
<evidence type="ECO:0008006" key="4">
    <source>
        <dbReference type="Google" id="ProtNLM"/>
    </source>
</evidence>
<feature type="compositionally biased region" description="Polar residues" evidence="1">
    <location>
        <begin position="157"/>
        <end position="170"/>
    </location>
</feature>
<dbReference type="Proteomes" id="UP001472677">
    <property type="component" value="Unassembled WGS sequence"/>
</dbReference>